<dbReference type="EMBL" id="BMMK01000039">
    <property type="protein sequence ID" value="GGM77568.1"/>
    <property type="molecule type" value="Genomic_DNA"/>
</dbReference>
<reference evidence="2" key="2">
    <citation type="submission" date="2020-09" db="EMBL/GenBank/DDBJ databases">
        <authorList>
            <person name="Sun Q."/>
            <person name="Zhou Y."/>
        </authorList>
    </citation>
    <scope>NUCLEOTIDE SEQUENCE</scope>
    <source>
        <strain evidence="2">CGMCC 4.5737</strain>
    </source>
</reference>
<feature type="chain" id="PRO_5038402318" evidence="1">
    <location>
        <begin position="22"/>
        <end position="189"/>
    </location>
</feature>
<evidence type="ECO:0000256" key="1">
    <source>
        <dbReference type="SAM" id="SignalP"/>
    </source>
</evidence>
<evidence type="ECO:0000313" key="3">
    <source>
        <dbReference type="Proteomes" id="UP000637578"/>
    </source>
</evidence>
<comment type="caution">
    <text evidence="2">The sequence shown here is derived from an EMBL/GenBank/DDBJ whole genome shotgun (WGS) entry which is preliminary data.</text>
</comment>
<gene>
    <name evidence="2" type="ORF">GCM10012275_55350</name>
</gene>
<dbReference type="AlphaFoldDB" id="A0A8J3CHD9"/>
<proteinExistence type="predicted"/>
<organism evidence="2 3">
    <name type="scientific">Longimycelium tulufanense</name>
    <dbReference type="NCBI Taxonomy" id="907463"/>
    <lineage>
        <taxon>Bacteria</taxon>
        <taxon>Bacillati</taxon>
        <taxon>Actinomycetota</taxon>
        <taxon>Actinomycetes</taxon>
        <taxon>Pseudonocardiales</taxon>
        <taxon>Pseudonocardiaceae</taxon>
        <taxon>Longimycelium</taxon>
    </lineage>
</organism>
<dbReference type="Proteomes" id="UP000637578">
    <property type="component" value="Unassembled WGS sequence"/>
</dbReference>
<feature type="signal peptide" evidence="1">
    <location>
        <begin position="1"/>
        <end position="21"/>
    </location>
</feature>
<dbReference type="RefSeq" id="WP_189061363.1">
    <property type="nucleotide sequence ID" value="NZ_BMMK01000039.1"/>
</dbReference>
<reference evidence="2" key="1">
    <citation type="journal article" date="2014" name="Int. J. Syst. Evol. Microbiol.">
        <title>Complete genome sequence of Corynebacterium casei LMG S-19264T (=DSM 44701T), isolated from a smear-ripened cheese.</title>
        <authorList>
            <consortium name="US DOE Joint Genome Institute (JGI-PGF)"/>
            <person name="Walter F."/>
            <person name="Albersmeier A."/>
            <person name="Kalinowski J."/>
            <person name="Ruckert C."/>
        </authorList>
    </citation>
    <scope>NUCLEOTIDE SEQUENCE</scope>
    <source>
        <strain evidence="2">CGMCC 4.5737</strain>
    </source>
</reference>
<sequence>MRKTFVTVALVGTLAVAAVGAEVSRTSQLRGEVATQVRQVLPASATSEVKVRGFPLLWSSRDGVVDRAESVIRIPDGQRASLVLRRFHVGTGRADWASLAVELPPLGELRSARGSRGPQAEAEQDEGELALSATVEGGVLRVSPTVPIADVATISATLPRAFQRGRIVRISADPKTTVVELRVNDFRTS</sequence>
<protein>
    <submittedName>
        <fullName evidence="2">Uncharacterized protein</fullName>
    </submittedName>
</protein>
<name>A0A8J3CHD9_9PSEU</name>
<keyword evidence="3" id="KW-1185">Reference proteome</keyword>
<keyword evidence="1" id="KW-0732">Signal</keyword>
<evidence type="ECO:0000313" key="2">
    <source>
        <dbReference type="EMBL" id="GGM77568.1"/>
    </source>
</evidence>
<accession>A0A8J3CHD9</accession>